<protein>
    <submittedName>
        <fullName evidence="7">Uncharacterized protein</fullName>
    </submittedName>
</protein>
<keyword evidence="8" id="KW-1185">Reference proteome</keyword>
<dbReference type="InParanoid" id="A0A1W0W7B9"/>
<dbReference type="InterPro" id="IPR004294">
    <property type="entry name" value="Carotenoid_Oase"/>
</dbReference>
<keyword evidence="6" id="KW-0408">Iron</keyword>
<gene>
    <name evidence="7" type="ORF">SORBI_3002G380550</name>
</gene>
<dbReference type="Proteomes" id="UP000000768">
    <property type="component" value="Chromosome 2"/>
</dbReference>
<keyword evidence="5" id="KW-0560">Oxidoreductase</keyword>
<evidence type="ECO:0000256" key="1">
    <source>
        <dbReference type="ARBA" id="ARBA00001954"/>
    </source>
</evidence>
<keyword evidence="3" id="KW-0479">Metal-binding</keyword>
<sequence length="141" mass="15540">MCRVARFRIPLDETPMVMGELETAGADPEVHGRGVEMPSTHPAYEGKDYRYVYACGARWPCNFFNCITTVDLVEKGANNWHELGSASFFEAGVVTSIVSTMEGDGYALLLDAVTFEEIAQVSPTDYHTASTAAGFQRIYDK</sequence>
<evidence type="ECO:0000313" key="8">
    <source>
        <dbReference type="Proteomes" id="UP000000768"/>
    </source>
</evidence>
<keyword evidence="4" id="KW-0809">Transit peptide</keyword>
<dbReference type="AlphaFoldDB" id="A0A1W0W7B9"/>
<evidence type="ECO:0000256" key="6">
    <source>
        <dbReference type="ARBA" id="ARBA00023004"/>
    </source>
</evidence>
<evidence type="ECO:0000256" key="4">
    <source>
        <dbReference type="ARBA" id="ARBA00022946"/>
    </source>
</evidence>
<evidence type="ECO:0000256" key="2">
    <source>
        <dbReference type="ARBA" id="ARBA00006787"/>
    </source>
</evidence>
<evidence type="ECO:0000313" key="7">
    <source>
        <dbReference type="EMBL" id="OQU90290.1"/>
    </source>
</evidence>
<dbReference type="GO" id="GO:0046872">
    <property type="term" value="F:metal ion binding"/>
    <property type="evidence" value="ECO:0007669"/>
    <property type="project" value="UniProtKB-KW"/>
</dbReference>
<dbReference type="GO" id="GO:0016702">
    <property type="term" value="F:oxidoreductase activity, acting on single donors with incorporation of molecular oxygen, incorporation of two atoms of oxygen"/>
    <property type="evidence" value="ECO:0007669"/>
    <property type="project" value="InterPro"/>
</dbReference>
<name>A0A1W0W7B9_SORBI</name>
<comment type="similarity">
    <text evidence="2">Belongs to the carotenoid oxygenase family.</text>
</comment>
<dbReference type="Pfam" id="PF03055">
    <property type="entry name" value="RPE65"/>
    <property type="match status" value="1"/>
</dbReference>
<proteinExistence type="inferred from homology"/>
<reference evidence="7 8" key="1">
    <citation type="journal article" date="2009" name="Nature">
        <title>The Sorghum bicolor genome and the diversification of grasses.</title>
        <authorList>
            <person name="Paterson A.H."/>
            <person name="Bowers J.E."/>
            <person name="Bruggmann R."/>
            <person name="Dubchak I."/>
            <person name="Grimwood J."/>
            <person name="Gundlach H."/>
            <person name="Haberer G."/>
            <person name="Hellsten U."/>
            <person name="Mitros T."/>
            <person name="Poliakov A."/>
            <person name="Schmutz J."/>
            <person name="Spannagl M."/>
            <person name="Tang H."/>
            <person name="Wang X."/>
            <person name="Wicker T."/>
            <person name="Bharti A.K."/>
            <person name="Chapman J."/>
            <person name="Feltus F.A."/>
            <person name="Gowik U."/>
            <person name="Grigoriev I.V."/>
            <person name="Lyons E."/>
            <person name="Maher C.A."/>
            <person name="Martis M."/>
            <person name="Narechania A."/>
            <person name="Otillar R.P."/>
            <person name="Penning B.W."/>
            <person name="Salamov A.A."/>
            <person name="Wang Y."/>
            <person name="Zhang L."/>
            <person name="Carpita N.C."/>
            <person name="Freeling M."/>
            <person name="Gingle A.R."/>
            <person name="Hash C.T."/>
            <person name="Keller B."/>
            <person name="Klein P."/>
            <person name="Kresovich S."/>
            <person name="McCann M.C."/>
            <person name="Ming R."/>
            <person name="Peterson D.G."/>
            <person name="Mehboob-ur-Rahman"/>
            <person name="Ware D."/>
            <person name="Westhoff P."/>
            <person name="Mayer K.F."/>
            <person name="Messing J."/>
            <person name="Rokhsar D.S."/>
        </authorList>
    </citation>
    <scope>NUCLEOTIDE SEQUENCE [LARGE SCALE GENOMIC DNA]</scope>
    <source>
        <strain evidence="8">cv. BTx623</strain>
    </source>
</reference>
<dbReference type="EMBL" id="CM000761">
    <property type="protein sequence ID" value="OQU90290.1"/>
    <property type="molecule type" value="Genomic_DNA"/>
</dbReference>
<comment type="cofactor">
    <cofactor evidence="1">
        <name>Fe(2+)</name>
        <dbReference type="ChEBI" id="CHEBI:29033"/>
    </cofactor>
</comment>
<organism evidence="7 8">
    <name type="scientific">Sorghum bicolor</name>
    <name type="common">Sorghum</name>
    <name type="synonym">Sorghum vulgare</name>
    <dbReference type="NCBI Taxonomy" id="4558"/>
    <lineage>
        <taxon>Eukaryota</taxon>
        <taxon>Viridiplantae</taxon>
        <taxon>Streptophyta</taxon>
        <taxon>Embryophyta</taxon>
        <taxon>Tracheophyta</taxon>
        <taxon>Spermatophyta</taxon>
        <taxon>Magnoliopsida</taxon>
        <taxon>Liliopsida</taxon>
        <taxon>Poales</taxon>
        <taxon>Poaceae</taxon>
        <taxon>PACMAD clade</taxon>
        <taxon>Panicoideae</taxon>
        <taxon>Andropogonodae</taxon>
        <taxon>Andropogoneae</taxon>
        <taxon>Sorghinae</taxon>
        <taxon>Sorghum</taxon>
    </lineage>
</organism>
<evidence type="ECO:0000256" key="3">
    <source>
        <dbReference type="ARBA" id="ARBA00022723"/>
    </source>
</evidence>
<dbReference type="STRING" id="4558.A0A1W0W7B9"/>
<evidence type="ECO:0000256" key="5">
    <source>
        <dbReference type="ARBA" id="ARBA00022964"/>
    </source>
</evidence>
<keyword evidence="5" id="KW-0223">Dioxygenase</keyword>
<reference evidence="8" key="2">
    <citation type="journal article" date="2018" name="Plant J.">
        <title>The Sorghum bicolor reference genome: improved assembly, gene annotations, a transcriptome atlas, and signatures of genome organization.</title>
        <authorList>
            <person name="McCormick R.F."/>
            <person name="Truong S.K."/>
            <person name="Sreedasyam A."/>
            <person name="Jenkins J."/>
            <person name="Shu S."/>
            <person name="Sims D."/>
            <person name="Kennedy M."/>
            <person name="Amirebrahimi M."/>
            <person name="Weers B.D."/>
            <person name="McKinley B."/>
            <person name="Mattison A."/>
            <person name="Morishige D.T."/>
            <person name="Grimwood J."/>
            <person name="Schmutz J."/>
            <person name="Mullet J.E."/>
        </authorList>
    </citation>
    <scope>NUCLEOTIDE SEQUENCE [LARGE SCALE GENOMIC DNA]</scope>
    <source>
        <strain evidence="8">cv. BTx623</strain>
    </source>
</reference>
<accession>A0A1W0W7B9</accession>
<dbReference type="Gramene" id="OQU90290">
    <property type="protein sequence ID" value="OQU90290"/>
    <property type="gene ID" value="SORBI_3002G380550"/>
</dbReference>